<dbReference type="Proteomes" id="UP000188268">
    <property type="component" value="Unassembled WGS sequence"/>
</dbReference>
<dbReference type="Gramene" id="OMP09197">
    <property type="protein sequence ID" value="OMP09197"/>
    <property type="gene ID" value="CCACVL1_01072"/>
</dbReference>
<name>A0A1R3KQ43_COCAP</name>
<protein>
    <submittedName>
        <fullName evidence="1">Uncharacterized protein</fullName>
    </submittedName>
</protein>
<feature type="non-terminal residue" evidence="1">
    <location>
        <position position="1"/>
    </location>
</feature>
<reference evidence="1 2" key="1">
    <citation type="submission" date="2013-09" db="EMBL/GenBank/DDBJ databases">
        <title>Corchorus capsularis genome sequencing.</title>
        <authorList>
            <person name="Alam M."/>
            <person name="Haque M.S."/>
            <person name="Islam M.S."/>
            <person name="Emdad E.M."/>
            <person name="Islam M.M."/>
            <person name="Ahmed B."/>
            <person name="Halim A."/>
            <person name="Hossen Q.M.M."/>
            <person name="Hossain M.Z."/>
            <person name="Ahmed R."/>
            <person name="Khan M.M."/>
            <person name="Islam R."/>
            <person name="Rashid M.M."/>
            <person name="Khan S.A."/>
            <person name="Rahman M.S."/>
            <person name="Alam M."/>
        </authorList>
    </citation>
    <scope>NUCLEOTIDE SEQUENCE [LARGE SCALE GENOMIC DNA]</scope>
    <source>
        <strain evidence="2">cv. CVL-1</strain>
        <tissue evidence="1">Whole seedling</tissue>
    </source>
</reference>
<feature type="non-terminal residue" evidence="1">
    <location>
        <position position="31"/>
    </location>
</feature>
<sequence>DHFSFLGGNPYIVTAAKKVIASSAKTISFIW</sequence>
<proteinExistence type="predicted"/>
<organism evidence="1 2">
    <name type="scientific">Corchorus capsularis</name>
    <name type="common">Jute</name>
    <dbReference type="NCBI Taxonomy" id="210143"/>
    <lineage>
        <taxon>Eukaryota</taxon>
        <taxon>Viridiplantae</taxon>
        <taxon>Streptophyta</taxon>
        <taxon>Embryophyta</taxon>
        <taxon>Tracheophyta</taxon>
        <taxon>Spermatophyta</taxon>
        <taxon>Magnoliopsida</taxon>
        <taxon>eudicotyledons</taxon>
        <taxon>Gunneridae</taxon>
        <taxon>Pentapetalae</taxon>
        <taxon>rosids</taxon>
        <taxon>malvids</taxon>
        <taxon>Malvales</taxon>
        <taxon>Malvaceae</taxon>
        <taxon>Grewioideae</taxon>
        <taxon>Apeibeae</taxon>
        <taxon>Corchorus</taxon>
    </lineage>
</organism>
<dbReference type="AlphaFoldDB" id="A0A1R3KQ43"/>
<comment type="caution">
    <text evidence="1">The sequence shown here is derived from an EMBL/GenBank/DDBJ whole genome shotgun (WGS) entry which is preliminary data.</text>
</comment>
<dbReference type="EMBL" id="AWWV01003330">
    <property type="protein sequence ID" value="OMP09197.1"/>
    <property type="molecule type" value="Genomic_DNA"/>
</dbReference>
<evidence type="ECO:0000313" key="1">
    <source>
        <dbReference type="EMBL" id="OMP09197.1"/>
    </source>
</evidence>
<keyword evidence="2" id="KW-1185">Reference proteome</keyword>
<evidence type="ECO:0000313" key="2">
    <source>
        <dbReference type="Proteomes" id="UP000188268"/>
    </source>
</evidence>
<gene>
    <name evidence="1" type="ORF">CCACVL1_01072</name>
</gene>
<accession>A0A1R3KQ43</accession>